<accession>A0A7R9Q8D2</accession>
<feature type="region of interest" description="Disordered" evidence="1">
    <location>
        <begin position="61"/>
        <end position="85"/>
    </location>
</feature>
<protein>
    <submittedName>
        <fullName evidence="2">Uncharacterized protein</fullName>
    </submittedName>
</protein>
<feature type="compositionally biased region" description="Basic and acidic residues" evidence="1">
    <location>
        <begin position="73"/>
        <end position="85"/>
    </location>
</feature>
<evidence type="ECO:0000256" key="1">
    <source>
        <dbReference type="SAM" id="MobiDB-lite"/>
    </source>
</evidence>
<dbReference type="OrthoDB" id="29098at2759"/>
<evidence type="ECO:0000313" key="3">
    <source>
        <dbReference type="Proteomes" id="UP000759131"/>
    </source>
</evidence>
<proteinExistence type="predicted"/>
<dbReference type="AlphaFoldDB" id="A0A7R9Q8D2"/>
<dbReference type="EMBL" id="CAJPIZ010016485">
    <property type="protein sequence ID" value="CAG2115719.1"/>
    <property type="molecule type" value="Genomic_DNA"/>
</dbReference>
<sequence>MAQFTRIAFELISRYISEELITELSKTLGLLAETKESSVSTTSTQIKRKIDENESSVSFEDYSAYRGGTAPSTHDKKPAKMSRSQRELLKVDKTGMKKESLRTLDSIIHSVYKENKKNCKTCMSGADIDDTMYILNVPKDANE</sequence>
<dbReference type="EMBL" id="OC871060">
    <property type="protein sequence ID" value="CAD7635289.1"/>
    <property type="molecule type" value="Genomic_DNA"/>
</dbReference>
<evidence type="ECO:0000313" key="2">
    <source>
        <dbReference type="EMBL" id="CAD7635289.1"/>
    </source>
</evidence>
<dbReference type="Proteomes" id="UP000759131">
    <property type="component" value="Unassembled WGS sequence"/>
</dbReference>
<name>A0A7R9Q8D2_9ACAR</name>
<organism evidence="2">
    <name type="scientific">Medioppia subpectinata</name>
    <dbReference type="NCBI Taxonomy" id="1979941"/>
    <lineage>
        <taxon>Eukaryota</taxon>
        <taxon>Metazoa</taxon>
        <taxon>Ecdysozoa</taxon>
        <taxon>Arthropoda</taxon>
        <taxon>Chelicerata</taxon>
        <taxon>Arachnida</taxon>
        <taxon>Acari</taxon>
        <taxon>Acariformes</taxon>
        <taxon>Sarcoptiformes</taxon>
        <taxon>Oribatida</taxon>
        <taxon>Brachypylina</taxon>
        <taxon>Oppioidea</taxon>
        <taxon>Oppiidae</taxon>
        <taxon>Medioppia</taxon>
    </lineage>
</organism>
<reference evidence="2" key="1">
    <citation type="submission" date="2020-11" db="EMBL/GenBank/DDBJ databases">
        <authorList>
            <person name="Tran Van P."/>
        </authorList>
    </citation>
    <scope>NUCLEOTIDE SEQUENCE</scope>
</reference>
<keyword evidence="3" id="KW-1185">Reference proteome</keyword>
<gene>
    <name evidence="2" type="ORF">OSB1V03_LOCUS15680</name>
</gene>